<reference evidence="9" key="1">
    <citation type="submission" date="2021-09" db="EMBL/GenBank/DDBJ databases">
        <title>Fulvivirga sp. isolated from coastal sediment.</title>
        <authorList>
            <person name="Yu H."/>
        </authorList>
    </citation>
    <scope>NUCLEOTIDE SEQUENCE</scope>
    <source>
        <strain evidence="9">1062</strain>
    </source>
</reference>
<proteinExistence type="predicted"/>
<keyword evidence="2" id="KW-0238">DNA-binding</keyword>
<dbReference type="SUPFAM" id="SSF46689">
    <property type="entry name" value="Homeodomain-like"/>
    <property type="match status" value="1"/>
</dbReference>
<keyword evidence="5" id="KW-0472">Membrane</keyword>
<keyword evidence="4" id="KW-0802">TPR repeat</keyword>
<dbReference type="SUPFAM" id="SSF48452">
    <property type="entry name" value="TPR-like"/>
    <property type="match status" value="2"/>
</dbReference>
<accession>A0A9X1HU95</accession>
<dbReference type="EMBL" id="JAIXNE010000004">
    <property type="protein sequence ID" value="MCA6077410.1"/>
    <property type="molecule type" value="Genomic_DNA"/>
</dbReference>
<dbReference type="PRINTS" id="PR00032">
    <property type="entry name" value="HTHARAC"/>
</dbReference>
<evidence type="ECO:0000256" key="3">
    <source>
        <dbReference type="ARBA" id="ARBA00023163"/>
    </source>
</evidence>
<dbReference type="InterPro" id="IPR009057">
    <property type="entry name" value="Homeodomain-like_sf"/>
</dbReference>
<keyword evidence="5" id="KW-0812">Transmembrane</keyword>
<dbReference type="PROSITE" id="PS50005">
    <property type="entry name" value="TPR"/>
    <property type="match status" value="2"/>
</dbReference>
<evidence type="ECO:0000256" key="1">
    <source>
        <dbReference type="ARBA" id="ARBA00023015"/>
    </source>
</evidence>
<evidence type="ECO:0000313" key="9">
    <source>
        <dbReference type="EMBL" id="MCA6077410.1"/>
    </source>
</evidence>
<dbReference type="SMART" id="SM00342">
    <property type="entry name" value="HTH_ARAC"/>
    <property type="match status" value="1"/>
</dbReference>
<dbReference type="InterPro" id="IPR020449">
    <property type="entry name" value="Tscrpt_reg_AraC-type_HTH"/>
</dbReference>
<feature type="domain" description="HTH araC/xylS-type" evidence="6">
    <location>
        <begin position="7"/>
        <end position="106"/>
    </location>
</feature>
<dbReference type="EMBL" id="JAIXNE010000002">
    <property type="protein sequence ID" value="MCA6075105.1"/>
    <property type="molecule type" value="Genomic_DNA"/>
</dbReference>
<dbReference type="GO" id="GO:0003700">
    <property type="term" value="F:DNA-binding transcription factor activity"/>
    <property type="evidence" value="ECO:0007669"/>
    <property type="project" value="InterPro"/>
</dbReference>
<feature type="transmembrane region" description="Helical" evidence="5">
    <location>
        <begin position="123"/>
        <end position="145"/>
    </location>
</feature>
<dbReference type="Gene3D" id="3.40.50.10070">
    <property type="entry name" value="TolB, N-terminal domain"/>
    <property type="match status" value="1"/>
</dbReference>
<evidence type="ECO:0000313" key="10">
    <source>
        <dbReference type="Proteomes" id="UP001139409"/>
    </source>
</evidence>
<dbReference type="PANTHER" id="PTHR43280:SF28">
    <property type="entry name" value="HTH-TYPE TRANSCRIPTIONAL ACTIVATOR RHAS"/>
    <property type="match status" value="1"/>
</dbReference>
<comment type="caution">
    <text evidence="9">The sequence shown here is derived from an EMBL/GenBank/DDBJ whole genome shotgun (WGS) entry which is preliminary data.</text>
</comment>
<dbReference type="InterPro" id="IPR018060">
    <property type="entry name" value="HTH_AraC"/>
</dbReference>
<name>A0A9X1HU95_9BACT</name>
<dbReference type="Pfam" id="PF12833">
    <property type="entry name" value="HTH_18"/>
    <property type="match status" value="1"/>
</dbReference>
<dbReference type="PROSITE" id="PS01124">
    <property type="entry name" value="HTH_ARAC_FAMILY_2"/>
    <property type="match status" value="1"/>
</dbReference>
<keyword evidence="1" id="KW-0805">Transcription regulation</keyword>
<keyword evidence="3" id="KW-0804">Transcription</keyword>
<feature type="repeat" description="TPR" evidence="4">
    <location>
        <begin position="441"/>
        <end position="474"/>
    </location>
</feature>
<dbReference type="AlphaFoldDB" id="A0A9X1HU95"/>
<evidence type="ECO:0000256" key="5">
    <source>
        <dbReference type="SAM" id="Phobius"/>
    </source>
</evidence>
<organism evidence="9 10">
    <name type="scientific">Fulvivirga sedimenti</name>
    <dbReference type="NCBI Taxonomy" id="2879465"/>
    <lineage>
        <taxon>Bacteria</taxon>
        <taxon>Pseudomonadati</taxon>
        <taxon>Bacteroidota</taxon>
        <taxon>Cytophagia</taxon>
        <taxon>Cytophagales</taxon>
        <taxon>Fulvivirgaceae</taxon>
        <taxon>Fulvivirga</taxon>
    </lineage>
</organism>
<evidence type="ECO:0000259" key="6">
    <source>
        <dbReference type="PROSITE" id="PS01124"/>
    </source>
</evidence>
<dbReference type="GO" id="GO:0043565">
    <property type="term" value="F:sequence-specific DNA binding"/>
    <property type="evidence" value="ECO:0007669"/>
    <property type="project" value="InterPro"/>
</dbReference>
<gene>
    <name evidence="7" type="ORF">LDX50_09500</name>
    <name evidence="8" type="ORF">LDX50_15470</name>
    <name evidence="9" type="ORF">LDX50_21190</name>
</gene>
<keyword evidence="10" id="KW-1185">Reference proteome</keyword>
<dbReference type="InterPro" id="IPR011990">
    <property type="entry name" value="TPR-like_helical_dom_sf"/>
</dbReference>
<dbReference type="InterPro" id="IPR019734">
    <property type="entry name" value="TPR_rpt"/>
</dbReference>
<evidence type="ECO:0000256" key="2">
    <source>
        <dbReference type="ARBA" id="ARBA00023125"/>
    </source>
</evidence>
<keyword evidence="5" id="KW-1133">Transmembrane helix</keyword>
<dbReference type="Proteomes" id="UP001139409">
    <property type="component" value="Unassembled WGS sequence"/>
</dbReference>
<dbReference type="EMBL" id="JAIXNE010000003">
    <property type="protein sequence ID" value="MCA6076282.1"/>
    <property type="molecule type" value="Genomic_DNA"/>
</dbReference>
<dbReference type="SMART" id="SM00028">
    <property type="entry name" value="TPR"/>
    <property type="match status" value="3"/>
</dbReference>
<feature type="repeat" description="TPR" evidence="4">
    <location>
        <begin position="407"/>
        <end position="440"/>
    </location>
</feature>
<dbReference type="Gene3D" id="1.25.40.10">
    <property type="entry name" value="Tetratricopeptide repeat domain"/>
    <property type="match status" value="2"/>
</dbReference>
<evidence type="ECO:0000313" key="7">
    <source>
        <dbReference type="EMBL" id="MCA6075105.1"/>
    </source>
</evidence>
<evidence type="ECO:0000313" key="8">
    <source>
        <dbReference type="EMBL" id="MCA6076282.1"/>
    </source>
</evidence>
<sequence>MPTMFIEAVRSTIQNNLSREHYGVNELAVDMGMSRSQLLRRIKESTGLSVSEFIRNERLGEARVLLKTSDHSISEIAYLVGFSSPSYFVKCFHDSYGETPGDFRSGPSELTGTPERRRSVPMLGIISLTGVFLILAILLGIYFPLNRDEVPDSIAVLPFSNLSEAEEFVSDGLTESVINDLASADRWRVISRASVMRFKDDFPGTAEIARQLDVDLIVSGSIQQIKDSIWVNIQLIKPLPEEHQRWIKRYSFSNIDILSLSELISADIKNQLDPEFPVLSEMEINEYSESRELYLKGAYFLQHETPAGLEKSIKYLLQSIQLDSTYSPSFSALSRAYISQNRFLQDIGEKKINHEKSLKAARNALALNKNSASAYIAMARVNLLIDWDWGALKRNLQQALMINPSLSEAHELMSHYYALQGEYSQAIEEAATARRLDPLNPAAGTLLADRYYIASELENAIDTYQGVLELFPDYSYAWDGLGYAYFYSGNKQQALKCWQNFQNVIGNEVIAEFYTEQSFNSSLRYWLEKAMGPTPQTCSNPTVVATVYMMLDQPVEAIDYLEIAFEFRDERLPLMLIRPDFYNLRINPRFKFIAGQLDITLPEPAFSTDL</sequence>
<dbReference type="Gene3D" id="1.10.10.60">
    <property type="entry name" value="Homeodomain-like"/>
    <property type="match status" value="1"/>
</dbReference>
<dbReference type="RefSeq" id="WP_225698211.1">
    <property type="nucleotide sequence ID" value="NZ_JAIXNE010000002.1"/>
</dbReference>
<evidence type="ECO:0000256" key="4">
    <source>
        <dbReference type="PROSITE-ProRule" id="PRU00339"/>
    </source>
</evidence>
<dbReference type="PANTHER" id="PTHR43280">
    <property type="entry name" value="ARAC-FAMILY TRANSCRIPTIONAL REGULATOR"/>
    <property type="match status" value="1"/>
</dbReference>
<protein>
    <submittedName>
        <fullName evidence="9">Helix-turn-helix domain-containing protein</fullName>
    </submittedName>
</protein>